<protein>
    <recommendedName>
        <fullName evidence="4">DUF3047 domain-containing protein</fullName>
    </recommendedName>
</protein>
<gene>
    <name evidence="2" type="ORF">J8F10_25265</name>
</gene>
<keyword evidence="3" id="KW-1185">Reference proteome</keyword>
<sequence length="220" mass="24166">MFVWLAALLTSLPAAPGAAAPRYYFILFGGQSVPFQPRTAHTWATFVKTTPGADGKLAIEHVTISWLPAKGPVQPLRVRPAAGKNYTLEETFAAAAKNNARTSMWGPFETDALRYDLAVSQAHALTSGAVRFRSVDSFRGNRKVQNCVHAVTYADPNLQHLCQPVLRVGEPDTSKLAAKYVKSGAFTGTQTHDWLLPALGLDKHPVVRREPGEHIPRQWR</sequence>
<evidence type="ECO:0000256" key="1">
    <source>
        <dbReference type="SAM" id="SignalP"/>
    </source>
</evidence>
<organism evidence="2 3">
    <name type="scientific">Gemmata palustris</name>
    <dbReference type="NCBI Taxonomy" id="2822762"/>
    <lineage>
        <taxon>Bacteria</taxon>
        <taxon>Pseudomonadati</taxon>
        <taxon>Planctomycetota</taxon>
        <taxon>Planctomycetia</taxon>
        <taxon>Gemmatales</taxon>
        <taxon>Gemmataceae</taxon>
        <taxon>Gemmata</taxon>
    </lineage>
</organism>
<dbReference type="RefSeq" id="WP_210658682.1">
    <property type="nucleotide sequence ID" value="NZ_JAGKQQ010000001.1"/>
</dbReference>
<name>A0ABS5C0A6_9BACT</name>
<proteinExistence type="predicted"/>
<evidence type="ECO:0000313" key="2">
    <source>
        <dbReference type="EMBL" id="MBP3958573.1"/>
    </source>
</evidence>
<dbReference type="EMBL" id="JAGKQQ010000001">
    <property type="protein sequence ID" value="MBP3958573.1"/>
    <property type="molecule type" value="Genomic_DNA"/>
</dbReference>
<keyword evidence="1" id="KW-0732">Signal</keyword>
<evidence type="ECO:0000313" key="3">
    <source>
        <dbReference type="Proteomes" id="UP000676565"/>
    </source>
</evidence>
<comment type="caution">
    <text evidence="2">The sequence shown here is derived from an EMBL/GenBank/DDBJ whole genome shotgun (WGS) entry which is preliminary data.</text>
</comment>
<feature type="chain" id="PRO_5046701515" description="DUF3047 domain-containing protein" evidence="1">
    <location>
        <begin position="20"/>
        <end position="220"/>
    </location>
</feature>
<evidence type="ECO:0008006" key="4">
    <source>
        <dbReference type="Google" id="ProtNLM"/>
    </source>
</evidence>
<feature type="signal peptide" evidence="1">
    <location>
        <begin position="1"/>
        <end position="19"/>
    </location>
</feature>
<dbReference type="Proteomes" id="UP000676565">
    <property type="component" value="Unassembled WGS sequence"/>
</dbReference>
<reference evidence="2 3" key="1">
    <citation type="submission" date="2021-04" db="EMBL/GenBank/DDBJ databases">
        <authorList>
            <person name="Ivanova A."/>
        </authorList>
    </citation>
    <scope>NUCLEOTIDE SEQUENCE [LARGE SCALE GENOMIC DNA]</scope>
    <source>
        <strain evidence="2 3">G18</strain>
    </source>
</reference>
<accession>A0ABS5C0A6</accession>